<dbReference type="STRING" id="1121390.SAMN02746041_02809"/>
<keyword evidence="2" id="KW-1185">Reference proteome</keyword>
<name>A0A1W1XSU1_9BACT</name>
<dbReference type="RefSeq" id="WP_084058725.1">
    <property type="nucleotide sequence ID" value="NZ_FWXF01000019.1"/>
</dbReference>
<dbReference type="Proteomes" id="UP000192783">
    <property type="component" value="Unassembled WGS sequence"/>
</dbReference>
<dbReference type="AlphaFoldDB" id="A0A1W1XSU1"/>
<accession>A0A1W1XSU1</accession>
<protein>
    <submittedName>
        <fullName evidence="1">Uncharacterized protein</fullName>
    </submittedName>
</protein>
<evidence type="ECO:0000313" key="2">
    <source>
        <dbReference type="Proteomes" id="UP000192783"/>
    </source>
</evidence>
<organism evidence="1 2">
    <name type="scientific">Desulfacinum hydrothermale DSM 13146</name>
    <dbReference type="NCBI Taxonomy" id="1121390"/>
    <lineage>
        <taxon>Bacteria</taxon>
        <taxon>Pseudomonadati</taxon>
        <taxon>Thermodesulfobacteriota</taxon>
        <taxon>Syntrophobacteria</taxon>
        <taxon>Syntrophobacterales</taxon>
        <taxon>Syntrophobacteraceae</taxon>
        <taxon>Desulfacinum</taxon>
    </lineage>
</organism>
<dbReference type="OrthoDB" id="5517342at2"/>
<sequence length="129" mass="14738">MPSWIPFAEGSYIIERAYLVTPLERAVELTEGLLEVTRDALDDRVMQGRAYVQNSHMVRLLEDEETFDLVMDLGEGFRYRLVAPHLQAGKVFEPTTRSLVHFSPTGPLQSLSDPDYDRLCRRLQLATTP</sequence>
<gene>
    <name evidence="1" type="ORF">SAMN02746041_02809</name>
</gene>
<proteinExistence type="predicted"/>
<dbReference type="EMBL" id="FWXF01000019">
    <property type="protein sequence ID" value="SMC26912.1"/>
    <property type="molecule type" value="Genomic_DNA"/>
</dbReference>
<evidence type="ECO:0000313" key="1">
    <source>
        <dbReference type="EMBL" id="SMC26912.1"/>
    </source>
</evidence>
<reference evidence="1 2" key="1">
    <citation type="submission" date="2017-04" db="EMBL/GenBank/DDBJ databases">
        <authorList>
            <person name="Afonso C.L."/>
            <person name="Miller P.J."/>
            <person name="Scott M.A."/>
            <person name="Spackman E."/>
            <person name="Goraichik I."/>
            <person name="Dimitrov K.M."/>
            <person name="Suarez D.L."/>
            <person name="Swayne D.E."/>
        </authorList>
    </citation>
    <scope>NUCLEOTIDE SEQUENCE [LARGE SCALE GENOMIC DNA]</scope>
    <source>
        <strain evidence="1 2">DSM 13146</strain>
    </source>
</reference>